<keyword evidence="1" id="KW-0732">Signal</keyword>
<feature type="signal peptide" evidence="1">
    <location>
        <begin position="1"/>
        <end position="15"/>
    </location>
</feature>
<evidence type="ECO:0000313" key="2">
    <source>
        <dbReference type="EMBL" id="KAK0747025.1"/>
    </source>
</evidence>
<comment type="caution">
    <text evidence="2">The sequence shown here is derived from an EMBL/GenBank/DDBJ whole genome shotgun (WGS) entry which is preliminary data.</text>
</comment>
<evidence type="ECO:0000256" key="1">
    <source>
        <dbReference type="SAM" id="SignalP"/>
    </source>
</evidence>
<sequence length="422" mass="44472">MRLSLLLPAATLATANLIAVRPSKPDLVLSQLLNPAMGFLDCSRGDATVRALCAVVTQRAGSLLAGASIRIDQSGLLFTYDNATDIRIDTGHSCSVTASITNTHAEARLSSQTWLDFSGNPLSVSDPGLFLAELPVEVAARIDVKQKFGQRVLGKCVGLGSDSFKVSGGVKTTAKVAVLFSFGPAPVRVDAQGNWVFTIRPITKVAAQLGRTDIDFNVSGLSFASGLVTAVLGGTSSVLKAVTHLLKGDSLNKVWADVKRSVLDVAVGGVLAIPFDLLDNLVETLAQAYIDEKKGKLVTEYSGEMEKKLREMLAKALGLDANGERSFVVKKEVVAMVAQFGITADVFLPDKPAGFCAKDADCNDGVYCNGVERCVSERCVKGSSPCEDVGGRCVEASKTCRQISGCAGGRLIGSVREICQLP</sequence>
<keyword evidence="3" id="KW-1185">Reference proteome</keyword>
<accession>A0AA40EWT8</accession>
<dbReference type="EMBL" id="JAUKUD010000004">
    <property type="protein sequence ID" value="KAK0747025.1"/>
    <property type="molecule type" value="Genomic_DNA"/>
</dbReference>
<protein>
    <submittedName>
        <fullName evidence="2">Uncharacterized protein</fullName>
    </submittedName>
</protein>
<reference evidence="2" key="1">
    <citation type="submission" date="2023-06" db="EMBL/GenBank/DDBJ databases">
        <title>Genome-scale phylogeny and comparative genomics of the fungal order Sordariales.</title>
        <authorList>
            <consortium name="Lawrence Berkeley National Laboratory"/>
            <person name="Hensen N."/>
            <person name="Bonometti L."/>
            <person name="Westerberg I."/>
            <person name="Brannstrom I.O."/>
            <person name="Guillou S."/>
            <person name="Cros-Aarteil S."/>
            <person name="Calhoun S."/>
            <person name="Haridas S."/>
            <person name="Kuo A."/>
            <person name="Mondo S."/>
            <person name="Pangilinan J."/>
            <person name="Riley R."/>
            <person name="LaButti K."/>
            <person name="Andreopoulos B."/>
            <person name="Lipzen A."/>
            <person name="Chen C."/>
            <person name="Yanf M."/>
            <person name="Daum C."/>
            <person name="Ng V."/>
            <person name="Clum A."/>
            <person name="Steindorff A."/>
            <person name="Ohm R."/>
            <person name="Martin F."/>
            <person name="Silar P."/>
            <person name="Natvig D."/>
            <person name="Lalanne C."/>
            <person name="Gautier V."/>
            <person name="Ament-velasquez S.L."/>
            <person name="Kruys A."/>
            <person name="Hutchinson M.I."/>
            <person name="Powell A.J."/>
            <person name="Barry K."/>
            <person name="Miller A.N."/>
            <person name="Grigoriev I.V."/>
            <person name="Debuchy R."/>
            <person name="Gladieux P."/>
            <person name="Thoren M.H."/>
            <person name="Johannesson H."/>
        </authorList>
    </citation>
    <scope>NUCLEOTIDE SEQUENCE</scope>
    <source>
        <strain evidence="2">SMH3187-1</strain>
    </source>
</reference>
<feature type="chain" id="PRO_5041248811" evidence="1">
    <location>
        <begin position="16"/>
        <end position="422"/>
    </location>
</feature>
<gene>
    <name evidence="2" type="ORF">B0T18DRAFT_466581</name>
</gene>
<dbReference type="Proteomes" id="UP001172155">
    <property type="component" value="Unassembled WGS sequence"/>
</dbReference>
<proteinExistence type="predicted"/>
<name>A0AA40EWT8_9PEZI</name>
<evidence type="ECO:0000313" key="3">
    <source>
        <dbReference type="Proteomes" id="UP001172155"/>
    </source>
</evidence>
<dbReference type="AlphaFoldDB" id="A0AA40EWT8"/>
<organism evidence="2 3">
    <name type="scientific">Schizothecium vesticola</name>
    <dbReference type="NCBI Taxonomy" id="314040"/>
    <lineage>
        <taxon>Eukaryota</taxon>
        <taxon>Fungi</taxon>
        <taxon>Dikarya</taxon>
        <taxon>Ascomycota</taxon>
        <taxon>Pezizomycotina</taxon>
        <taxon>Sordariomycetes</taxon>
        <taxon>Sordariomycetidae</taxon>
        <taxon>Sordariales</taxon>
        <taxon>Schizotheciaceae</taxon>
        <taxon>Schizothecium</taxon>
    </lineage>
</organism>